<evidence type="ECO:0000313" key="3">
    <source>
        <dbReference type="EMBL" id="QBF84506.1"/>
    </source>
</evidence>
<evidence type="ECO:0000256" key="1">
    <source>
        <dbReference type="HAMAP-Rule" id="MF_01866"/>
    </source>
</evidence>
<name>A0A411PLU7_9GAMM</name>
<organism evidence="3 4">
    <name type="scientific">Shewanella maritima</name>
    <dbReference type="NCBI Taxonomy" id="2520507"/>
    <lineage>
        <taxon>Bacteria</taxon>
        <taxon>Pseudomonadati</taxon>
        <taxon>Pseudomonadota</taxon>
        <taxon>Gammaproteobacteria</taxon>
        <taxon>Alteromonadales</taxon>
        <taxon>Shewanellaceae</taxon>
        <taxon>Shewanella</taxon>
    </lineage>
</organism>
<dbReference type="PANTHER" id="PTHR38109">
    <property type="entry name" value="PROTEIN YCGL"/>
    <property type="match status" value="1"/>
</dbReference>
<reference evidence="3 4" key="1">
    <citation type="submission" date="2019-02" db="EMBL/GenBank/DDBJ databases">
        <title>Shewanella sp. D4-2 isolated from Dokdo Island.</title>
        <authorList>
            <person name="Baek K."/>
        </authorList>
    </citation>
    <scope>NUCLEOTIDE SEQUENCE [LARGE SCALE GENOMIC DNA]</scope>
    <source>
        <strain evidence="3 4">D4-2</strain>
    </source>
</reference>
<dbReference type="InterPro" id="IPR027354">
    <property type="entry name" value="YcgL_dom"/>
</dbReference>
<dbReference type="KEGG" id="smai:EXU30_18925"/>
<dbReference type="HAMAP" id="MF_01866">
    <property type="entry name" value="UPF0745"/>
    <property type="match status" value="1"/>
</dbReference>
<dbReference type="OrthoDB" id="7062382at2"/>
<accession>A0A411PLU7</accession>
<dbReference type="RefSeq" id="WP_130602685.1">
    <property type="nucleotide sequence ID" value="NZ_CP036200.1"/>
</dbReference>
<proteinExistence type="inferred from homology"/>
<dbReference type="SUPFAM" id="SSF160191">
    <property type="entry name" value="YcgL-like"/>
    <property type="match status" value="1"/>
</dbReference>
<protein>
    <recommendedName>
        <fullName evidence="1">YcgL domain-containing protein EXU30_18925</fullName>
    </recommendedName>
</protein>
<evidence type="ECO:0000259" key="2">
    <source>
        <dbReference type="PROSITE" id="PS51648"/>
    </source>
</evidence>
<keyword evidence="4" id="KW-1185">Reference proteome</keyword>
<dbReference type="InterPro" id="IPR038068">
    <property type="entry name" value="YcgL-like_sf"/>
</dbReference>
<feature type="domain" description="YcgL" evidence="2">
    <location>
        <begin position="1"/>
        <end position="85"/>
    </location>
</feature>
<gene>
    <name evidence="3" type="ORF">EXU30_18925</name>
</gene>
<dbReference type="PANTHER" id="PTHR38109:SF1">
    <property type="entry name" value="PROTEIN YCGL"/>
    <property type="match status" value="1"/>
</dbReference>
<dbReference type="PROSITE" id="PS51648">
    <property type="entry name" value="YCGL"/>
    <property type="match status" value="1"/>
</dbReference>
<dbReference type="Gene3D" id="3.10.510.20">
    <property type="entry name" value="YcgL domain"/>
    <property type="match status" value="1"/>
</dbReference>
<evidence type="ECO:0000313" key="4">
    <source>
        <dbReference type="Proteomes" id="UP000291106"/>
    </source>
</evidence>
<dbReference type="Pfam" id="PF05166">
    <property type="entry name" value="YcgL"/>
    <property type="match status" value="1"/>
</dbReference>
<dbReference type="AlphaFoldDB" id="A0A411PLU7"/>
<dbReference type="EMBL" id="CP036200">
    <property type="protein sequence ID" value="QBF84506.1"/>
    <property type="molecule type" value="Genomic_DNA"/>
</dbReference>
<sequence length="107" mass="12245">MICAVYKSSRKPDTYLYVEKRDQFDAVPQPLMDMFGAPTFVMLLPIEKTKKLALADIDKVKSELKDKGFYLQLPPPSENLLEQHRLDLGLSEKVDPDTVFARNAEDK</sequence>
<dbReference type="Proteomes" id="UP000291106">
    <property type="component" value="Chromosome"/>
</dbReference>